<dbReference type="GeneID" id="103507342"/>
<dbReference type="GO" id="GO:0006287">
    <property type="term" value="P:base-excision repair, gap-filling"/>
    <property type="evidence" value="ECO:0007669"/>
    <property type="project" value="TreeGrafter"/>
</dbReference>
<keyword evidence="18" id="KW-1185">Reference proteome</keyword>
<keyword evidence="9" id="KW-0863">Zinc-finger</keyword>
<evidence type="ECO:0000256" key="12">
    <source>
        <dbReference type="ARBA" id="ARBA00023004"/>
    </source>
</evidence>
<keyword evidence="7" id="KW-0235">DNA replication</keyword>
<dbReference type="STRING" id="121845.A0A3Q0ITP9"/>
<dbReference type="Gene3D" id="3.90.1600.10">
    <property type="entry name" value="Palm domain of DNA polymerase"/>
    <property type="match status" value="1"/>
</dbReference>
<dbReference type="GO" id="GO:0008622">
    <property type="term" value="C:epsilon DNA polymerase complex"/>
    <property type="evidence" value="ECO:0007669"/>
    <property type="project" value="InterPro"/>
</dbReference>
<evidence type="ECO:0000259" key="17">
    <source>
        <dbReference type="SMART" id="SM01159"/>
    </source>
</evidence>
<gene>
    <name evidence="19" type="primary">LOC103507342</name>
</gene>
<dbReference type="Gene3D" id="1.10.132.60">
    <property type="entry name" value="DNA polymerase family B, C-terminal domain"/>
    <property type="match status" value="3"/>
</dbReference>
<evidence type="ECO:0000256" key="15">
    <source>
        <dbReference type="ARBA" id="ARBA00023242"/>
    </source>
</evidence>
<dbReference type="CDD" id="cd05535">
    <property type="entry name" value="POLBc_epsilon"/>
    <property type="match status" value="1"/>
</dbReference>
<feature type="domain" description="DNA polymerase epsilon catalytic subunit A C-terminal" evidence="17">
    <location>
        <begin position="2323"/>
        <end position="2722"/>
    </location>
</feature>
<dbReference type="PANTHER" id="PTHR10670">
    <property type="entry name" value="DNA POLYMERASE EPSILON CATALYTIC SUBUNIT A"/>
    <property type="match status" value="1"/>
</dbReference>
<feature type="compositionally biased region" description="Gly residues" evidence="16">
    <location>
        <begin position="494"/>
        <end position="507"/>
    </location>
</feature>
<dbReference type="InterPro" id="IPR043502">
    <property type="entry name" value="DNA/RNA_pol_sf"/>
</dbReference>
<protein>
    <recommendedName>
        <fullName evidence="3">DNA-directed DNA polymerase</fullName>
        <ecNumber evidence="3">2.7.7.7</ecNumber>
    </recommendedName>
</protein>
<name>A0A3Q0ITP9_DIACI</name>
<dbReference type="Gene3D" id="3.30.342.10">
    <property type="entry name" value="DNA Polymerase, chain B, domain 1"/>
    <property type="match status" value="2"/>
</dbReference>
<feature type="compositionally biased region" description="Basic residues" evidence="16">
    <location>
        <begin position="475"/>
        <end position="487"/>
    </location>
</feature>
<evidence type="ECO:0000256" key="7">
    <source>
        <dbReference type="ARBA" id="ARBA00022705"/>
    </source>
</evidence>
<keyword evidence="6" id="KW-0548">Nucleotidyltransferase</keyword>
<dbReference type="RefSeq" id="XP_026678033.1">
    <property type="nucleotide sequence ID" value="XM_026822232.1"/>
</dbReference>
<dbReference type="InterPro" id="IPR054475">
    <property type="entry name" value="Znf-DPOE"/>
</dbReference>
<dbReference type="Pfam" id="PF22912">
    <property type="entry name" value="zf-DPOE"/>
    <property type="match status" value="1"/>
</dbReference>
<dbReference type="SUPFAM" id="SSF56672">
    <property type="entry name" value="DNA/RNA polymerases"/>
    <property type="match status" value="2"/>
</dbReference>
<evidence type="ECO:0000256" key="9">
    <source>
        <dbReference type="ARBA" id="ARBA00022771"/>
    </source>
</evidence>
<dbReference type="Gene3D" id="3.30.420.10">
    <property type="entry name" value="Ribonuclease H-like superfamily/Ribonuclease H"/>
    <property type="match status" value="2"/>
</dbReference>
<keyword evidence="5" id="KW-0808">Transferase</keyword>
<dbReference type="SMART" id="SM00486">
    <property type="entry name" value="POLBc"/>
    <property type="match status" value="1"/>
</dbReference>
<evidence type="ECO:0000313" key="19">
    <source>
        <dbReference type="RefSeq" id="XP_026678033.1"/>
    </source>
</evidence>
<feature type="compositionally biased region" description="Basic and acidic residues" evidence="16">
    <location>
        <begin position="537"/>
        <end position="557"/>
    </location>
</feature>
<dbReference type="SMART" id="SM01159">
    <property type="entry name" value="DUF1744"/>
    <property type="match status" value="1"/>
</dbReference>
<feature type="region of interest" description="Disordered" evidence="16">
    <location>
        <begin position="319"/>
        <end position="341"/>
    </location>
</feature>
<dbReference type="InterPro" id="IPR055191">
    <property type="entry name" value="POL2_thumb"/>
</dbReference>
<dbReference type="PANTHER" id="PTHR10670:SF0">
    <property type="entry name" value="DNA POLYMERASE EPSILON CATALYTIC SUBUNIT A"/>
    <property type="match status" value="1"/>
</dbReference>
<dbReference type="GO" id="GO:0008270">
    <property type="term" value="F:zinc ion binding"/>
    <property type="evidence" value="ECO:0007669"/>
    <property type="project" value="UniProtKB-KW"/>
</dbReference>
<reference evidence="19" key="1">
    <citation type="submission" date="2025-08" db="UniProtKB">
        <authorList>
            <consortium name="RefSeq"/>
        </authorList>
    </citation>
    <scope>IDENTIFICATION</scope>
</reference>
<evidence type="ECO:0000313" key="18">
    <source>
        <dbReference type="Proteomes" id="UP000079169"/>
    </source>
</evidence>
<proteinExistence type="inferred from homology"/>
<keyword evidence="12" id="KW-0408">Iron</keyword>
<dbReference type="FunFam" id="3.90.1600.10:FF:000006">
    <property type="entry name" value="DNA polymerase epsilon catalytic subunit"/>
    <property type="match status" value="1"/>
</dbReference>
<keyword evidence="14" id="KW-0238">DNA-binding</keyword>
<dbReference type="InterPro" id="IPR029703">
    <property type="entry name" value="POL2"/>
</dbReference>
<evidence type="ECO:0000256" key="2">
    <source>
        <dbReference type="ARBA" id="ARBA00005755"/>
    </source>
</evidence>
<dbReference type="Pfam" id="PF22634">
    <property type="entry name" value="POL2_thumb"/>
    <property type="match status" value="4"/>
</dbReference>
<dbReference type="GO" id="GO:0045004">
    <property type="term" value="P:DNA replication proofreading"/>
    <property type="evidence" value="ECO:0007669"/>
    <property type="project" value="TreeGrafter"/>
</dbReference>
<feature type="compositionally biased region" description="Polar residues" evidence="16">
    <location>
        <begin position="323"/>
        <end position="337"/>
    </location>
</feature>
<dbReference type="InterPro" id="IPR013697">
    <property type="entry name" value="DNA_pol_e_suA_C"/>
</dbReference>
<dbReference type="Pfam" id="PF23250">
    <property type="entry name" value="zf_DPOE_2"/>
    <property type="match status" value="1"/>
</dbReference>
<organism evidence="18 19">
    <name type="scientific">Diaphorina citri</name>
    <name type="common">Asian citrus psyllid</name>
    <dbReference type="NCBI Taxonomy" id="121845"/>
    <lineage>
        <taxon>Eukaryota</taxon>
        <taxon>Metazoa</taxon>
        <taxon>Ecdysozoa</taxon>
        <taxon>Arthropoda</taxon>
        <taxon>Hexapoda</taxon>
        <taxon>Insecta</taxon>
        <taxon>Pterygota</taxon>
        <taxon>Neoptera</taxon>
        <taxon>Paraneoptera</taxon>
        <taxon>Hemiptera</taxon>
        <taxon>Sternorrhyncha</taxon>
        <taxon>Psylloidea</taxon>
        <taxon>Psyllidae</taxon>
        <taxon>Diaphorininae</taxon>
        <taxon>Diaphorina</taxon>
    </lineage>
</organism>
<keyword evidence="8" id="KW-0479">Metal-binding</keyword>
<keyword evidence="13" id="KW-0411">Iron-sulfur</keyword>
<evidence type="ECO:0000256" key="13">
    <source>
        <dbReference type="ARBA" id="ARBA00023014"/>
    </source>
</evidence>
<dbReference type="InterPro" id="IPR042087">
    <property type="entry name" value="DNA_pol_B_thumb"/>
</dbReference>
<dbReference type="GO" id="GO:0003677">
    <property type="term" value="F:DNA binding"/>
    <property type="evidence" value="ECO:0007669"/>
    <property type="project" value="UniProtKB-KW"/>
</dbReference>
<evidence type="ECO:0000256" key="8">
    <source>
        <dbReference type="ARBA" id="ARBA00022723"/>
    </source>
</evidence>
<dbReference type="FunFam" id="1.10.132.60:FF:000003">
    <property type="entry name" value="DNA polymerase epsilon catalytic subunit"/>
    <property type="match status" value="1"/>
</dbReference>
<evidence type="ECO:0000256" key="1">
    <source>
        <dbReference type="ARBA" id="ARBA00004123"/>
    </source>
</evidence>
<evidence type="ECO:0000256" key="11">
    <source>
        <dbReference type="ARBA" id="ARBA00022932"/>
    </source>
</evidence>
<dbReference type="InterPro" id="IPR012337">
    <property type="entry name" value="RNaseH-like_sf"/>
</dbReference>
<dbReference type="GO" id="GO:0008310">
    <property type="term" value="F:single-stranded DNA 3'-5' DNA exonuclease activity"/>
    <property type="evidence" value="ECO:0007669"/>
    <property type="project" value="TreeGrafter"/>
</dbReference>
<dbReference type="InterPro" id="IPR023211">
    <property type="entry name" value="DNA_pol_palm_dom_sf"/>
</dbReference>
<dbReference type="SUPFAM" id="SSF53098">
    <property type="entry name" value="Ribonuclease H-like"/>
    <property type="match status" value="3"/>
</dbReference>
<feature type="region of interest" description="Disordered" evidence="16">
    <location>
        <begin position="467"/>
        <end position="568"/>
    </location>
</feature>
<dbReference type="InterPro" id="IPR006172">
    <property type="entry name" value="DNA-dir_DNA_pol_B"/>
</dbReference>
<dbReference type="InterPro" id="IPR006133">
    <property type="entry name" value="DNA-dir_DNA_pol_B_exonuc"/>
</dbReference>
<evidence type="ECO:0000256" key="10">
    <source>
        <dbReference type="ARBA" id="ARBA00022833"/>
    </source>
</evidence>
<accession>A0A3Q0ITP9</accession>
<dbReference type="GO" id="GO:0006272">
    <property type="term" value="P:leading strand elongation"/>
    <property type="evidence" value="ECO:0007669"/>
    <property type="project" value="TreeGrafter"/>
</dbReference>
<dbReference type="PaxDb" id="121845-A0A3Q0ITP9"/>
<evidence type="ECO:0000256" key="3">
    <source>
        <dbReference type="ARBA" id="ARBA00012417"/>
    </source>
</evidence>
<dbReference type="GO" id="GO:0000278">
    <property type="term" value="P:mitotic cell cycle"/>
    <property type="evidence" value="ECO:0007669"/>
    <property type="project" value="TreeGrafter"/>
</dbReference>
<dbReference type="GO" id="GO:0000166">
    <property type="term" value="F:nucleotide binding"/>
    <property type="evidence" value="ECO:0007669"/>
    <property type="project" value="InterPro"/>
</dbReference>
<dbReference type="Pfam" id="PF08490">
    <property type="entry name" value="DUF1744"/>
    <property type="match status" value="1"/>
</dbReference>
<keyword evidence="15" id="KW-0539">Nucleus</keyword>
<dbReference type="KEGG" id="dci:103507342"/>
<dbReference type="Proteomes" id="UP000079169">
    <property type="component" value="Unplaced"/>
</dbReference>
<comment type="subcellular location">
    <subcellularLocation>
        <location evidence="1">Nucleus</location>
    </subcellularLocation>
</comment>
<evidence type="ECO:0000256" key="14">
    <source>
        <dbReference type="ARBA" id="ARBA00023125"/>
    </source>
</evidence>
<keyword evidence="10" id="KW-0862">Zinc</keyword>
<feature type="compositionally biased region" description="Polar residues" evidence="16">
    <location>
        <begin position="558"/>
        <end position="568"/>
    </location>
</feature>
<dbReference type="GO" id="GO:0003887">
    <property type="term" value="F:DNA-directed DNA polymerase activity"/>
    <property type="evidence" value="ECO:0007669"/>
    <property type="project" value="UniProtKB-KW"/>
</dbReference>
<evidence type="ECO:0000256" key="4">
    <source>
        <dbReference type="ARBA" id="ARBA00022485"/>
    </source>
</evidence>
<dbReference type="EC" id="2.7.7.7" evidence="3"/>
<comment type="similarity">
    <text evidence="2">Belongs to the DNA polymerase type-B family.</text>
</comment>
<evidence type="ECO:0000256" key="16">
    <source>
        <dbReference type="SAM" id="MobiDB-lite"/>
    </source>
</evidence>
<feature type="region of interest" description="Disordered" evidence="16">
    <location>
        <begin position="1981"/>
        <end position="2047"/>
    </location>
</feature>
<evidence type="ECO:0000256" key="6">
    <source>
        <dbReference type="ARBA" id="ARBA00022695"/>
    </source>
</evidence>
<evidence type="ECO:0000256" key="5">
    <source>
        <dbReference type="ARBA" id="ARBA00022679"/>
    </source>
</evidence>
<keyword evidence="11" id="KW-0239">DNA-directed DNA polymerase</keyword>
<sequence length="3053" mass="347019">MVLQNTGRYQADPSRQRFDGAGTSGRSEDAPDVRIAQAIDNDNIDVKYGFNRVKDHGEYTGLLININSTEILDEEKKLVSAMDYYFIKMDASRFKITLPFEPYFHILTKKEYVQEVSAFLSKKYTGLILRIEQVTKEDLDLPNHLIGLKQLFLKLYFINQVDLQKVKQQLLSAVRKNKAKDGQNLIYMEMLTESLINKHDAGATVKTVDHMDSILDIRICEMEYDPLFISESEMDVDSRDGPPDTPTSLVGHNIWSYRGPPDESLGWPPLGDPLPLYYEAGGNRGPPHHHHHHHHHRLGVDICVPPSVVAVFMENDQLRSEAGPSSTSHQTSWDSNKPSSISPQFSISSVAVFMENDQLRSEAGPSSTSHRTSWDSNKPSSIALVDILDSVDILDTVEQPLNNVDFPLGEMEYDPLFISESEMDVDSRDGPPDTPTSLVGHNIWSYRGPPDESLGWPPLGDPLPLYYEAGGNRGPPHHHHHHHHHRNSQYSQGGSPGTGGGGGGGGNINSESFEARRKRSLLNRESEVPVFSRLKAKKGEHSNPRSSRHETSSRTDLESQATSGHQSQILSTDQIMMISYMIDGQGFLITNREIISQDVEDFEYTPKPEFEGYFTIFNEPDEKALLRRFFDHVLDVRPHIFVTYNGDFFDWPFVETRAAVHGMDMNVEIGFSKNKEGNKEGVYTCRPAMHMDCLCWVKRDSYLPVGSQNLKAVAKAKLRYDPVELDPEEMCRMASEAPQVNINTWFNCWVKRDSYLPVGSQNLKAVAKAKLRYDPVELDPEEMCRMASEAPQVNINTCGRSEDAPDVRIAQAIDNDNIDVKYGFNRVKDHGEYTGLLININSTEILDEEKKLECVQEVSAFLSKKYTGLILRIEQVTKEDLDLPNHLIGLKQLFLKLYFINQVDLQKVKQQLLSAECVQEVSAFLSKKYTGLILRIEQVTKEDLDLPNHLIGLKQLFLKLYFINQVDLQKVKQQLLAAVRKNKAKDGQNLIYMEMLTESLINKHDAGATVKTVDHMDSILDIREYDVPYHVRVSIDLKIFAGSWYTIKSNGTQAPPTIRPRPDILDRPDMIVLAFDIETTKLPLKFPDAATDQIMMISYMIDGQYDVPYHVRVSIDLKIFAGSWYTIKSNGTQAPPTIRPRPDILDRPDMIVLAFDIETTKLPLKFPDAATDQIMMISYMIDGQNWAKYSLSYVEQIGKRHYDRNSCVKYYTNIETNEYVAVRSVTYGVGQKMHNSDEEEYQDLNILKCYQPTPKEYTQYKHANIIFPNKQMSILNKMTDDGHVLDQETYVGGHVEALESGVFRADIPCKFRMVPSAFSELIENVSAALRHAIEVEEGVPLDLVTNLDEITEDIKDKLAKLRDTPVRMERPIIYHLDVGAMYPNIILTNRLQPSAIVNDTTCAACDYNRPGATCQRNMEWMWRGEVMPASRSEFQRITQQLETEKFPPRFPGGAPRPFHALSREEQAAAEKKRLTEYCRKAYRKTHVTRVETRVTTVCQKENSFYVDTVRAFRDRRYEYKALNKVAKKEVSEAVAKGDAAEIKSAKNKEVLYDSLQLAHKCILNSFYGYVMRKGARWHSMEMAGITCYTGANIITKAREIIEQVGRPLELDTDGIWCVLPASFPENYTVKSTHPKKSQVTISYPNAVLNSMVKQHFSNDQYHTLVDPATLKYEKHSENSIFFEVDGPYLAMVLPAAKEEGKKLKKRYAVFNFDNSLAELKGFEVKRRGELQLVKNFQSSVFEAFLKGDTLEKCYESVAKIADYWLDVLYSKACNMPDSELFDLISEKKSMSKKLSDYGAQKSTSISTAKRLAEFLGDEMVKDAGLACKYIISKKPEGAPITERFEVKRRGELQLVKNFQSSVFEAFLKGDTLEKCYESVAKIADYWLDVLYSKVRFEVKRRGELQLVKNFQSSVFEAFLKGDTLEKCYESVAKIADYWLDVLYSKISNPVPRIKHPDWLHKKMMEKNDTFKQRKISDLFQRVDKPPPMESSSTNGERECSDSEQVDNPSSPSLVDIEDMGRTPVSRPRGPVVTTSKRKREPSPPPLAKTWQRLAEFLGDEMVKDAGLACKYIISKKPEGAPVTERCYPELGHHFTCTSLPYPNLCNFLQRTQRSLLDSPWQILQLAETSEPGTLRCWVLVGSELHNVRVVVPKVFYVNHITPRPAADDTSLYTKCVKVLPRARPPLHLYQFTVSESLYKQHSQALLADLASPDVEGIYETQVTPCLRAILSLGNVCGVLRQEAKRLLFAGLRDLTCYSLEQLESYPAKTSEYLIDVKTSLRYIYLYQHKSQTGTKAVYGLFLTPSSKALVIVLDTVRTNKMPNLSSLYHTERTSKLARGKEPDTLPPDEITFEVHFETDLGAVYKRLSRALSSYKEEKRGPTLLCVQSRVNSAVLCTGMPVLQDFPIVNIHISDPDLLYNTMEWQKVAAKVMLGHYLSHLPGVNIILEQSRYYRVPLGNIPQDATLFATDVFYARFLQKNNFVLWVSEIDKPDLGGREADDNRMLTEFEESTSMIVNKPGCYSSVCVSLDVDSLAVNTLLQSHQIHELEGTSGAVSFDAMPQASLEEMVEGTTLKLPSYDETALCSAAFKVLRAVVSAWLKDIARDQNVFADFQLVHFYRWLRSPHALLYDPALRRTLHNLMKKLFMQLIAELKRLGSTIVYANFHKIIICTRKRTIADAIGYVEYVVQSIRNKELFHGIDISYSQCWMYLMWLDPWNHGGIKGTLPSNIQVVGDVRQEPTSEDEEEELDEEEPEVVMCWNMMEYLPEDAGCQAQFNVLVASYISKIYQHLQSNGTVGTTPRRRRGLREGNAILRSVASDLEFVKDFINSELAQKMFRVAEKIHKKVPNIKVTGSDAMLSRAQDRGNVLRPALELVKAVCKVLELDPSIADEVTRLKRNLLRLIGVGEFSKDAQWSDPCLSYVLSEVICASCNHCRDIDLCKDPHRVLNEDGSLHWQCPVCENFYSNDTIQYLLIDALNRKMMAYTLQDLQCSHCYQIKMDNMSAQCACAGKYQTLINVKDLPAALATFGNIARIFNMPLLQEVVEWVQTKQS</sequence>
<dbReference type="Pfam" id="PF03104">
    <property type="entry name" value="DNA_pol_B_exo1"/>
    <property type="match status" value="3"/>
</dbReference>
<keyword evidence="4" id="KW-0004">4Fe-4S</keyword>
<dbReference type="GO" id="GO:0051539">
    <property type="term" value="F:4 iron, 4 sulfur cluster binding"/>
    <property type="evidence" value="ECO:0007669"/>
    <property type="project" value="UniProtKB-KW"/>
</dbReference>
<dbReference type="GO" id="GO:0006297">
    <property type="term" value="P:nucleotide-excision repair, DNA gap filling"/>
    <property type="evidence" value="ECO:0007669"/>
    <property type="project" value="TreeGrafter"/>
</dbReference>
<dbReference type="InterPro" id="IPR036397">
    <property type="entry name" value="RNaseH_sf"/>
</dbReference>